<feature type="domain" description="4Fe-4S Mo/W bis-MGD-type" evidence="5">
    <location>
        <begin position="3"/>
        <end position="60"/>
    </location>
</feature>
<dbReference type="Gene3D" id="2.40.40.20">
    <property type="match status" value="1"/>
</dbReference>
<dbReference type="Pfam" id="PF00384">
    <property type="entry name" value="Molybdopterin"/>
    <property type="match status" value="1"/>
</dbReference>
<dbReference type="PANTHER" id="PTHR43742:SF6">
    <property type="entry name" value="OXIDOREDUCTASE YYAE-RELATED"/>
    <property type="match status" value="1"/>
</dbReference>
<dbReference type="SUPFAM" id="SSF53706">
    <property type="entry name" value="Formate dehydrogenase/DMSO reductase, domains 1-3"/>
    <property type="match status" value="1"/>
</dbReference>
<dbReference type="InterPro" id="IPR006656">
    <property type="entry name" value="Mopterin_OxRdtase"/>
</dbReference>
<evidence type="ECO:0000313" key="7">
    <source>
        <dbReference type="Proteomes" id="UP000494245"/>
    </source>
</evidence>
<dbReference type="Gene3D" id="2.20.25.90">
    <property type="entry name" value="ADC-like domains"/>
    <property type="match status" value="1"/>
</dbReference>
<dbReference type="Gene3D" id="3.30.2070.10">
    <property type="entry name" value="Formate dehydrogenase/DMSO reductase"/>
    <property type="match status" value="1"/>
</dbReference>
<dbReference type="SMART" id="SM00926">
    <property type="entry name" value="Molybdop_Fe4S4"/>
    <property type="match status" value="1"/>
</dbReference>
<reference evidence="6 7" key="1">
    <citation type="submission" date="2020-04" db="EMBL/GenBank/DDBJ databases">
        <authorList>
            <consortium name="Desulfovibrio sp. FSS-1 genome sequencing consortium"/>
            <person name="Shimoshige H."/>
            <person name="Kobayashi H."/>
            <person name="Maekawa T."/>
        </authorList>
    </citation>
    <scope>NUCLEOTIDE SEQUENCE [LARGE SCALE GENOMIC DNA]</scope>
    <source>
        <strain evidence="6 7">SIID29052-01</strain>
    </source>
</reference>
<organism evidence="6 7">
    <name type="scientific">Fundidesulfovibrio magnetotacticus</name>
    <dbReference type="NCBI Taxonomy" id="2730080"/>
    <lineage>
        <taxon>Bacteria</taxon>
        <taxon>Pseudomonadati</taxon>
        <taxon>Thermodesulfobacteriota</taxon>
        <taxon>Desulfovibrionia</taxon>
        <taxon>Desulfovibrionales</taxon>
        <taxon>Desulfovibrionaceae</taxon>
        <taxon>Fundidesulfovibrio</taxon>
    </lineage>
</organism>
<proteinExistence type="inferred from homology"/>
<protein>
    <submittedName>
        <fullName evidence="6">Formate dehydrogenase H</fullName>
        <ecNumber evidence="6">1.17.99.7</ecNumber>
    </submittedName>
</protein>
<accession>A0A6V8LWF6</accession>
<dbReference type="AlphaFoldDB" id="A0A6V8LWF6"/>
<dbReference type="EMBL" id="BLTE01000011">
    <property type="protein sequence ID" value="GFK94608.1"/>
    <property type="molecule type" value="Genomic_DNA"/>
</dbReference>
<sequence length="656" mass="71084">MSVTRTVTTCTRDCPSCCGLVAVARDGVLQAIEGNPAHPLNRGGRCRKMRAYVARVNSPERVLHPMRREGVSWRRVSWAQALDELADRLGEAASSSGPESILHYQGYGERTALKLLNGRFFAHLGGATGLAGSLCSGTAYAAMALDFGTRLSHDPLDHQNSRTLVLWGRNPAATQFNMARILARARKNGATVWLVDPAATESLALAHRHVRPAPGADLHLALAAARHALEQGWEDKDFLRGRSEGFEAFRALAFARPVEEHARLAGVPPEDARGLAHALCRERPAAVLLGWGLHRHVDAHLGVRAIDALQALAGNVGVPGGGVSQGFEEYGPYDQSVWGEHLHLPRRAVLLPDLARSMEACRSPRLRAAVVSAANPACMAPDSEAVARAFRALEFTAYMGHFLDDTARLAHLFLPCATFLEEDDVVASYGHNYLGPVNRACAPRGECRSQFAVYQDLAARFPFAKDYVKPLDDWLSIICRPFLDKGFTLEDIRRGPVRDPDAPMVPWREGPFDTPSGRFRFLDALEFGPEASDGRPLTLLTTGSPEHLCSELTPAEHDPLPVARVHPDAGRSQGVADGEPAWMESDLGRVKVLVSFDAAQRPDVCLCRRGGWIAAGHGLNRLIPAGASALGNGTPYYRARVSLRPAVPVDSAGHGQ</sequence>
<dbReference type="Pfam" id="PF04879">
    <property type="entry name" value="Molybdop_Fe4S4"/>
    <property type="match status" value="1"/>
</dbReference>
<evidence type="ECO:0000313" key="6">
    <source>
        <dbReference type="EMBL" id="GFK94608.1"/>
    </source>
</evidence>
<dbReference type="GO" id="GO:0016491">
    <property type="term" value="F:oxidoreductase activity"/>
    <property type="evidence" value="ECO:0007669"/>
    <property type="project" value="UniProtKB-KW"/>
</dbReference>
<evidence type="ECO:0000256" key="2">
    <source>
        <dbReference type="ARBA" id="ARBA00022723"/>
    </source>
</evidence>
<evidence type="ECO:0000256" key="3">
    <source>
        <dbReference type="ARBA" id="ARBA00023004"/>
    </source>
</evidence>
<dbReference type="SUPFAM" id="SSF50692">
    <property type="entry name" value="ADC-like"/>
    <property type="match status" value="1"/>
</dbReference>
<keyword evidence="7" id="KW-1185">Reference proteome</keyword>
<dbReference type="InterPro" id="IPR050612">
    <property type="entry name" value="Prok_Mopterin_Oxidored"/>
</dbReference>
<dbReference type="GO" id="GO:0046872">
    <property type="term" value="F:metal ion binding"/>
    <property type="evidence" value="ECO:0007669"/>
    <property type="project" value="UniProtKB-KW"/>
</dbReference>
<dbReference type="InterPro" id="IPR006657">
    <property type="entry name" value="MoPterin_dinucl-bd_dom"/>
</dbReference>
<keyword evidence="2" id="KW-0479">Metal-binding</keyword>
<dbReference type="GO" id="GO:0043546">
    <property type="term" value="F:molybdopterin cofactor binding"/>
    <property type="evidence" value="ECO:0007669"/>
    <property type="project" value="InterPro"/>
</dbReference>
<dbReference type="RefSeq" id="WP_173084843.1">
    <property type="nucleotide sequence ID" value="NZ_BLTE01000011.1"/>
</dbReference>
<dbReference type="InterPro" id="IPR009010">
    <property type="entry name" value="Asp_de-COase-like_dom_sf"/>
</dbReference>
<evidence type="ECO:0000259" key="5">
    <source>
        <dbReference type="PROSITE" id="PS51669"/>
    </source>
</evidence>
<comment type="caution">
    <text evidence="6">The sequence shown here is derived from an EMBL/GenBank/DDBJ whole genome shotgun (WGS) entry which is preliminary data.</text>
</comment>
<name>A0A6V8LWF6_9BACT</name>
<dbReference type="EC" id="1.17.99.7" evidence="6"/>
<dbReference type="Gene3D" id="3.40.228.10">
    <property type="entry name" value="Dimethylsulfoxide Reductase, domain 2"/>
    <property type="match status" value="1"/>
</dbReference>
<keyword evidence="6" id="KW-0560">Oxidoreductase</keyword>
<dbReference type="Proteomes" id="UP000494245">
    <property type="component" value="Unassembled WGS sequence"/>
</dbReference>
<dbReference type="Gene3D" id="3.40.50.740">
    <property type="match status" value="1"/>
</dbReference>
<keyword evidence="4" id="KW-0411">Iron-sulfur</keyword>
<gene>
    <name evidence="6" type="primary">fdhF</name>
    <name evidence="6" type="ORF">NNJEOMEG_02455</name>
</gene>
<evidence type="ECO:0000256" key="1">
    <source>
        <dbReference type="ARBA" id="ARBA00010312"/>
    </source>
</evidence>
<dbReference type="PROSITE" id="PS51669">
    <property type="entry name" value="4FE4S_MOW_BIS_MGD"/>
    <property type="match status" value="1"/>
</dbReference>
<reference evidence="6 7" key="2">
    <citation type="submission" date="2020-05" db="EMBL/GenBank/DDBJ databases">
        <title>Draft genome sequence of Desulfovibrio sp. strainFSS-1.</title>
        <authorList>
            <person name="Shimoshige H."/>
            <person name="Kobayashi H."/>
            <person name="Maekawa T."/>
        </authorList>
    </citation>
    <scope>NUCLEOTIDE SEQUENCE [LARGE SCALE GENOMIC DNA]</scope>
    <source>
        <strain evidence="6 7">SIID29052-01</strain>
    </source>
</reference>
<dbReference type="InterPro" id="IPR006963">
    <property type="entry name" value="Mopterin_OxRdtase_4Fe-4S_dom"/>
</dbReference>
<dbReference type="GO" id="GO:0051536">
    <property type="term" value="F:iron-sulfur cluster binding"/>
    <property type="evidence" value="ECO:0007669"/>
    <property type="project" value="UniProtKB-KW"/>
</dbReference>
<comment type="similarity">
    <text evidence="1">Belongs to the prokaryotic molybdopterin-containing oxidoreductase family.</text>
</comment>
<keyword evidence="3" id="KW-0408">Iron</keyword>
<dbReference type="Pfam" id="PF01568">
    <property type="entry name" value="Molydop_binding"/>
    <property type="match status" value="1"/>
</dbReference>
<evidence type="ECO:0000256" key="4">
    <source>
        <dbReference type="ARBA" id="ARBA00023014"/>
    </source>
</evidence>
<dbReference type="PANTHER" id="PTHR43742">
    <property type="entry name" value="TRIMETHYLAMINE-N-OXIDE REDUCTASE"/>
    <property type="match status" value="1"/>
</dbReference>